<dbReference type="NCBIfam" id="TIGR02265">
    <property type="entry name" value="Mxa_TIGR02265"/>
    <property type="match status" value="1"/>
</dbReference>
<protein>
    <submittedName>
        <fullName evidence="1">Uncharacterized protein</fullName>
    </submittedName>
</protein>
<reference evidence="1 2" key="1">
    <citation type="journal article" date="2015" name="Nature">
        <title>rRNA introns, odd ribosomes, and small enigmatic genomes across a large radiation of phyla.</title>
        <authorList>
            <person name="Brown C.T."/>
            <person name="Hug L.A."/>
            <person name="Thomas B.C."/>
            <person name="Sharon I."/>
            <person name="Castelle C.J."/>
            <person name="Singh A."/>
            <person name="Wilkins M.J."/>
            <person name="Williams K.H."/>
            <person name="Banfield J.F."/>
        </authorList>
    </citation>
    <scope>NUCLEOTIDE SEQUENCE [LARGE SCALE GENOMIC DNA]</scope>
</reference>
<gene>
    <name evidence="1" type="ORF">UR67_C0003G0043</name>
</gene>
<comment type="caution">
    <text evidence="1">The sequence shown here is derived from an EMBL/GenBank/DDBJ whole genome shotgun (WGS) entry which is preliminary data.</text>
</comment>
<dbReference type="AlphaFoldDB" id="A0A0G0E3B6"/>
<dbReference type="Proteomes" id="UP000034581">
    <property type="component" value="Unassembled WGS sequence"/>
</dbReference>
<evidence type="ECO:0000313" key="2">
    <source>
        <dbReference type="Proteomes" id="UP000034581"/>
    </source>
</evidence>
<dbReference type="EMBL" id="LBQB01000003">
    <property type="protein sequence ID" value="KKP69765.1"/>
    <property type="molecule type" value="Genomic_DNA"/>
</dbReference>
<proteinExistence type="predicted"/>
<dbReference type="Pfam" id="PF09536">
    <property type="entry name" value="DUF2378"/>
    <property type="match status" value="1"/>
</dbReference>
<name>A0A0G0E3B6_UNCC3</name>
<evidence type="ECO:0000313" key="1">
    <source>
        <dbReference type="EMBL" id="KKP69765.1"/>
    </source>
</evidence>
<organism evidence="1 2">
    <name type="scientific">candidate division CPR3 bacterium GW2011_GWF2_35_18</name>
    <dbReference type="NCBI Taxonomy" id="1618350"/>
    <lineage>
        <taxon>Bacteria</taxon>
        <taxon>Bacteria division CPR3</taxon>
    </lineage>
</organism>
<accession>A0A0G0E3B6</accession>
<dbReference type="PATRIC" id="fig|1618350.3.peg.546"/>
<sequence>MSVFLRGFMIDNDREKVAKVKGKVGLAEFDKRIEKKHYFPTKLYPIEESLIRQKTAAEIIYGKTDAEAYRKLGIWDYKLMQDTQIGKVIFKLFSSTLEKTIENFKKLMETFYTGLNCDIENMQGNKADFVFGNDPYPETYFQGLIEEGVRSFQKIPQIKIEQIGVKRIFHLTWE</sequence>
<dbReference type="InterPro" id="IPR011751">
    <property type="entry name" value="Mxa_paralog_2265"/>
</dbReference>